<dbReference type="PANTHER" id="PTHR13135">
    <property type="entry name" value="CYTOSOLIC RESINIFERATOXIN BINDING PROTEIN RBP-26"/>
    <property type="match status" value="1"/>
</dbReference>
<feature type="domain" description="Phosphorylated adapter RNA export protein RNA-binding" evidence="12">
    <location>
        <begin position="256"/>
        <end position="330"/>
    </location>
</feature>
<evidence type="ECO:0000256" key="3">
    <source>
        <dbReference type="ARBA" id="ARBA00006094"/>
    </source>
</evidence>
<keyword evidence="6" id="KW-0963">Cytoplasm</keyword>
<evidence type="ECO:0000256" key="9">
    <source>
        <dbReference type="ARBA" id="ARBA00023242"/>
    </source>
</evidence>
<dbReference type="PANTHER" id="PTHR13135:SF0">
    <property type="entry name" value="PHOSPHORYLATED ADAPTER RNA EXPORT PROTEIN"/>
    <property type="match status" value="1"/>
</dbReference>
<dbReference type="Proteomes" id="UP000694843">
    <property type="component" value="Unplaced"/>
</dbReference>
<dbReference type="GeneID" id="108667550"/>
<feature type="compositionally biased region" description="Acidic residues" evidence="11">
    <location>
        <begin position="176"/>
        <end position="195"/>
    </location>
</feature>
<dbReference type="RefSeq" id="XP_018010081.1">
    <property type="nucleotide sequence ID" value="XM_018154592.2"/>
</dbReference>
<evidence type="ECO:0000256" key="8">
    <source>
        <dbReference type="ARBA" id="ARBA00022927"/>
    </source>
</evidence>
<gene>
    <name evidence="14 15" type="primary">LOC108667550</name>
</gene>
<dbReference type="Pfam" id="PF10258">
    <property type="entry name" value="PHAX_RNA-bd"/>
    <property type="match status" value="1"/>
</dbReference>
<dbReference type="RefSeq" id="XP_047739244.1">
    <property type="nucleotide sequence ID" value="XM_047883288.1"/>
</dbReference>
<comment type="similarity">
    <text evidence="3">Belongs to the PHAX family.</text>
</comment>
<dbReference type="KEGG" id="hazt:108667550"/>
<reference evidence="14 15" key="1">
    <citation type="submission" date="2025-04" db="UniProtKB">
        <authorList>
            <consortium name="RefSeq"/>
        </authorList>
    </citation>
    <scope>IDENTIFICATION</scope>
    <source>
        <tissue evidence="14 15">Whole organism</tissue>
    </source>
</reference>
<evidence type="ECO:0000256" key="4">
    <source>
        <dbReference type="ARBA" id="ARBA00016856"/>
    </source>
</evidence>
<dbReference type="GO" id="GO:0005634">
    <property type="term" value="C:nucleus"/>
    <property type="evidence" value="ECO:0007669"/>
    <property type="project" value="UniProtKB-SubCell"/>
</dbReference>
<dbReference type="Gene3D" id="1.10.10.1440">
    <property type="entry name" value="PHAX RNA-binding domain"/>
    <property type="match status" value="1"/>
</dbReference>
<evidence type="ECO:0000256" key="1">
    <source>
        <dbReference type="ARBA" id="ARBA00004123"/>
    </source>
</evidence>
<evidence type="ECO:0000256" key="7">
    <source>
        <dbReference type="ARBA" id="ARBA00022884"/>
    </source>
</evidence>
<evidence type="ECO:0000313" key="13">
    <source>
        <dbReference type="Proteomes" id="UP000694843"/>
    </source>
</evidence>
<dbReference type="GO" id="GO:0006408">
    <property type="term" value="P:snRNA export from nucleus"/>
    <property type="evidence" value="ECO:0007669"/>
    <property type="project" value="InterPro"/>
</dbReference>
<keyword evidence="13" id="KW-1185">Reference proteome</keyword>
<evidence type="ECO:0000256" key="5">
    <source>
        <dbReference type="ARBA" id="ARBA00022448"/>
    </source>
</evidence>
<keyword evidence="8" id="KW-0653">Protein transport</keyword>
<feature type="compositionally biased region" description="Low complexity" evidence="11">
    <location>
        <begin position="360"/>
        <end position="381"/>
    </location>
</feature>
<sequence length="468" mass="51673">MNDREEGELSGSDVDLERMVDASNILPPATAPLHQYRTPRAAQHVPGLSSDEDSSDNDLDDEDCHLSGPKRMKVSNALSRLEEPAQFTKEQQAMLQQGLIQQPAPPEPMKEDATLIVKKPRKCNNIWANVLGEQSLTEEIGVIGLKKLEGDRNVENYDFRAAQQLRKAEAASLQAPEDDEEEEGELHDDLEDGEMKEEFVEEAPKLTARLSRKRPMSHRVYQPPPVPVPTAAPGEPLLLPAIDASQHPTDKSLALVIASALQENKPQIIVNVVEQFGREFAMQLYNDTREQERQGGLMIVTGDRRRTSGGVFLQLLKKSNPSKDKLAVIFPPDEAHQQWRRRRRAVHRRRNRERHDTDRPTSSCGSSDSSSRVVVPRSPRLPCDDSNDALELGGAKCPATSPAVSPGPTPTTTPVVTPHDSDSEEDRGKDKLVDTALAIVKSLSPALLSHSEEGFCDAAAAPDEMDVY</sequence>
<feature type="region of interest" description="Disordered" evidence="11">
    <location>
        <begin position="1"/>
        <end position="69"/>
    </location>
</feature>
<evidence type="ECO:0000259" key="12">
    <source>
        <dbReference type="Pfam" id="PF10258"/>
    </source>
</evidence>
<protein>
    <recommendedName>
        <fullName evidence="4">Phosphorylated adapter RNA export protein</fullName>
    </recommendedName>
    <alternativeName>
        <fullName evidence="10">RNA U small nuclear RNA export adapter protein</fullName>
    </alternativeName>
</protein>
<evidence type="ECO:0000313" key="15">
    <source>
        <dbReference type="RefSeq" id="XP_047739244.1"/>
    </source>
</evidence>
<dbReference type="GO" id="GO:0015031">
    <property type="term" value="P:protein transport"/>
    <property type="evidence" value="ECO:0007669"/>
    <property type="project" value="UniProtKB-KW"/>
</dbReference>
<keyword evidence="5" id="KW-0813">Transport</keyword>
<name>A0A8B7N8B1_HYAAZ</name>
<keyword evidence="9" id="KW-0539">Nucleus</keyword>
<evidence type="ECO:0000256" key="11">
    <source>
        <dbReference type="SAM" id="MobiDB-lite"/>
    </source>
</evidence>
<dbReference type="GO" id="GO:0005737">
    <property type="term" value="C:cytoplasm"/>
    <property type="evidence" value="ECO:0007669"/>
    <property type="project" value="UniProtKB-SubCell"/>
</dbReference>
<feature type="compositionally biased region" description="Basic residues" evidence="11">
    <location>
        <begin position="338"/>
        <end position="352"/>
    </location>
</feature>
<dbReference type="InterPro" id="IPR038092">
    <property type="entry name" value="PHAX_RNA-binding_sf"/>
</dbReference>
<comment type="subcellular location">
    <subcellularLocation>
        <location evidence="2">Cytoplasm</location>
    </subcellularLocation>
    <subcellularLocation>
        <location evidence="1">Nucleus</location>
    </subcellularLocation>
</comment>
<organism evidence="13 14">
    <name type="scientific">Hyalella azteca</name>
    <name type="common">Amphipod</name>
    <dbReference type="NCBI Taxonomy" id="294128"/>
    <lineage>
        <taxon>Eukaryota</taxon>
        <taxon>Metazoa</taxon>
        <taxon>Ecdysozoa</taxon>
        <taxon>Arthropoda</taxon>
        <taxon>Crustacea</taxon>
        <taxon>Multicrustacea</taxon>
        <taxon>Malacostraca</taxon>
        <taxon>Eumalacostraca</taxon>
        <taxon>Peracarida</taxon>
        <taxon>Amphipoda</taxon>
        <taxon>Senticaudata</taxon>
        <taxon>Talitrida</taxon>
        <taxon>Talitroidea</taxon>
        <taxon>Hyalellidae</taxon>
        <taxon>Hyalella</taxon>
    </lineage>
</organism>
<proteinExistence type="inferred from homology"/>
<dbReference type="InterPro" id="IPR019385">
    <property type="entry name" value="PHAX_RNA-binding_domain"/>
</dbReference>
<dbReference type="AlphaFoldDB" id="A0A8B7N8B1"/>
<dbReference type="OrthoDB" id="20573at2759"/>
<accession>A0A8B7N8B1</accession>
<evidence type="ECO:0000256" key="10">
    <source>
        <dbReference type="ARBA" id="ARBA00030834"/>
    </source>
</evidence>
<keyword evidence="7" id="KW-0694">RNA-binding</keyword>
<feature type="compositionally biased region" description="Acidic residues" evidence="11">
    <location>
        <begin position="50"/>
        <end position="63"/>
    </location>
</feature>
<evidence type="ECO:0000256" key="6">
    <source>
        <dbReference type="ARBA" id="ARBA00022490"/>
    </source>
</evidence>
<evidence type="ECO:0000256" key="2">
    <source>
        <dbReference type="ARBA" id="ARBA00004496"/>
    </source>
</evidence>
<feature type="region of interest" description="Disordered" evidence="11">
    <location>
        <begin position="326"/>
        <end position="429"/>
    </location>
</feature>
<feature type="region of interest" description="Disordered" evidence="11">
    <location>
        <begin position="168"/>
        <end position="232"/>
    </location>
</feature>
<evidence type="ECO:0000313" key="14">
    <source>
        <dbReference type="RefSeq" id="XP_018010081.1"/>
    </source>
</evidence>
<dbReference type="CTD" id="51808"/>
<dbReference type="InterPro" id="IPR039047">
    <property type="entry name" value="PHAX"/>
</dbReference>
<dbReference type="GO" id="GO:0003723">
    <property type="term" value="F:RNA binding"/>
    <property type="evidence" value="ECO:0007669"/>
    <property type="project" value="UniProtKB-KW"/>
</dbReference>